<keyword evidence="2" id="KW-0812">Transmembrane</keyword>
<feature type="domain" description="Cell envelope-related transcriptional attenuator" evidence="3">
    <location>
        <begin position="179"/>
        <end position="283"/>
    </location>
</feature>
<reference evidence="4 5" key="1">
    <citation type="submission" date="2015-07" db="EMBL/GenBank/DDBJ databases">
        <title>Genome sequence of Leptolinea tardivitalis DSM 16556.</title>
        <authorList>
            <person name="Hemp J."/>
            <person name="Ward L.M."/>
            <person name="Pace L.A."/>
            <person name="Fischer W.W."/>
        </authorList>
    </citation>
    <scope>NUCLEOTIDE SEQUENCE [LARGE SCALE GENOMIC DNA]</scope>
    <source>
        <strain evidence="4 5">YMTK-2</strain>
    </source>
</reference>
<evidence type="ECO:0000256" key="1">
    <source>
        <dbReference type="ARBA" id="ARBA00006068"/>
    </source>
</evidence>
<proteinExistence type="inferred from homology"/>
<dbReference type="PANTHER" id="PTHR33392">
    <property type="entry name" value="POLYISOPRENYL-TEICHOIC ACID--PEPTIDOGLYCAN TEICHOIC ACID TRANSFERASE TAGU"/>
    <property type="match status" value="1"/>
</dbReference>
<name>A0A0P6X0A9_9CHLR</name>
<keyword evidence="2" id="KW-0472">Membrane</keyword>
<protein>
    <recommendedName>
        <fullName evidence="3">Cell envelope-related transcriptional attenuator domain-containing protein</fullName>
    </recommendedName>
</protein>
<dbReference type="AlphaFoldDB" id="A0A0P6X0A9"/>
<dbReference type="STRING" id="229920.ADM99_06035"/>
<feature type="transmembrane region" description="Helical" evidence="2">
    <location>
        <begin position="7"/>
        <end position="30"/>
    </location>
</feature>
<sequence length="365" mass="39732">MKGRTAILILLGILIVLGTVIGIIIVQLFYRQPFIPPSTLAAMMSLTPQGSETPGTITPQRIVTATQETTPITPIPLASPELLNTPGPTSTPGPLKEVCGATGSYVMLAILTDITNPDTDLDGAIGYRIIHVNFSQERIVVYALPPSLILPSPNLVSYGYPNATLSNAFDTVYSVERSNADAVSMAANAVAQMINESLGILVSHYVVIDTATFENYANDKGSMDVKISGTFVTNGFDMQRGWQKLDGTLIRQYMTYKTGDKTAEWDRVLRQNDVINSFRQEAKTQDPAAFIANFTTKAEDGFATDLDMGQLKQLVCLANTMESVRFRYYSLPQSRLNFFEDGTMSINDQESVKANIANSLGSTGE</sequence>
<evidence type="ECO:0000259" key="3">
    <source>
        <dbReference type="Pfam" id="PF03816"/>
    </source>
</evidence>
<dbReference type="InterPro" id="IPR004474">
    <property type="entry name" value="LytR_CpsA_psr"/>
</dbReference>
<accession>A0A0P6X0A9</accession>
<evidence type="ECO:0000313" key="5">
    <source>
        <dbReference type="Proteomes" id="UP000050430"/>
    </source>
</evidence>
<dbReference type="RefSeq" id="WP_062421285.1">
    <property type="nucleotide sequence ID" value="NZ_BBYA01000008.1"/>
</dbReference>
<keyword evidence="2" id="KW-1133">Transmembrane helix</keyword>
<gene>
    <name evidence="4" type="ORF">ADM99_06035</name>
</gene>
<dbReference type="InterPro" id="IPR050922">
    <property type="entry name" value="LytR/CpsA/Psr_CW_biosynth"/>
</dbReference>
<comment type="caution">
    <text evidence="4">The sequence shown here is derived from an EMBL/GenBank/DDBJ whole genome shotgun (WGS) entry which is preliminary data.</text>
</comment>
<comment type="similarity">
    <text evidence="1">Belongs to the LytR/CpsA/Psr (LCP) family.</text>
</comment>
<dbReference type="Gene3D" id="3.40.630.190">
    <property type="entry name" value="LCP protein"/>
    <property type="match status" value="1"/>
</dbReference>
<dbReference type="Proteomes" id="UP000050430">
    <property type="component" value="Unassembled WGS sequence"/>
</dbReference>
<keyword evidence="5" id="KW-1185">Reference proteome</keyword>
<organism evidence="4 5">
    <name type="scientific">Leptolinea tardivitalis</name>
    <dbReference type="NCBI Taxonomy" id="229920"/>
    <lineage>
        <taxon>Bacteria</taxon>
        <taxon>Bacillati</taxon>
        <taxon>Chloroflexota</taxon>
        <taxon>Anaerolineae</taxon>
        <taxon>Anaerolineales</taxon>
        <taxon>Anaerolineaceae</taxon>
        <taxon>Leptolinea</taxon>
    </lineage>
</organism>
<dbReference type="EMBL" id="LGCK01000007">
    <property type="protein sequence ID" value="KPL72653.1"/>
    <property type="molecule type" value="Genomic_DNA"/>
</dbReference>
<evidence type="ECO:0000256" key="2">
    <source>
        <dbReference type="SAM" id="Phobius"/>
    </source>
</evidence>
<dbReference type="PANTHER" id="PTHR33392:SF6">
    <property type="entry name" value="POLYISOPRENYL-TEICHOIC ACID--PEPTIDOGLYCAN TEICHOIC ACID TRANSFERASE TAGU"/>
    <property type="match status" value="1"/>
</dbReference>
<dbReference type="Pfam" id="PF03816">
    <property type="entry name" value="LytR_cpsA_psr"/>
    <property type="match status" value="1"/>
</dbReference>
<evidence type="ECO:0000313" key="4">
    <source>
        <dbReference type="EMBL" id="KPL72653.1"/>
    </source>
</evidence>